<keyword evidence="1" id="KW-0378">Hydrolase</keyword>
<keyword evidence="1" id="KW-0645">Protease</keyword>
<gene>
    <name evidence="1" type="ORF">MML48_1g19589</name>
</gene>
<organism evidence="1 2">
    <name type="scientific">Holotrichia oblita</name>
    <name type="common">Chafer beetle</name>
    <dbReference type="NCBI Taxonomy" id="644536"/>
    <lineage>
        <taxon>Eukaryota</taxon>
        <taxon>Metazoa</taxon>
        <taxon>Ecdysozoa</taxon>
        <taxon>Arthropoda</taxon>
        <taxon>Hexapoda</taxon>
        <taxon>Insecta</taxon>
        <taxon>Pterygota</taxon>
        <taxon>Neoptera</taxon>
        <taxon>Endopterygota</taxon>
        <taxon>Coleoptera</taxon>
        <taxon>Polyphaga</taxon>
        <taxon>Scarabaeiformia</taxon>
        <taxon>Scarabaeidae</taxon>
        <taxon>Melolonthinae</taxon>
        <taxon>Holotrichia</taxon>
    </lineage>
</organism>
<name>A0ACB9TWC5_HOLOL</name>
<comment type="caution">
    <text evidence="1">The sequence shown here is derived from an EMBL/GenBank/DDBJ whole genome shotgun (WGS) entry which is preliminary data.</text>
</comment>
<proteinExistence type="predicted"/>
<evidence type="ECO:0000313" key="1">
    <source>
        <dbReference type="EMBL" id="KAI4471156.1"/>
    </source>
</evidence>
<dbReference type="Proteomes" id="UP001056778">
    <property type="component" value="Chromosome 1"/>
</dbReference>
<reference evidence="1" key="1">
    <citation type="submission" date="2022-04" db="EMBL/GenBank/DDBJ databases">
        <title>Chromosome-scale genome assembly of Holotrichia oblita Faldermann.</title>
        <authorList>
            <person name="Rongchong L."/>
        </authorList>
    </citation>
    <scope>NUCLEOTIDE SEQUENCE</scope>
    <source>
        <strain evidence="1">81SQS9</strain>
    </source>
</reference>
<dbReference type="EMBL" id="CM043015">
    <property type="protein sequence ID" value="KAI4471156.1"/>
    <property type="molecule type" value="Genomic_DNA"/>
</dbReference>
<sequence length="654" mass="72888">MTICVILCQSTKSREEKEAIKEKVEAIFGSSDQNKFPIATSNESSNCICVPYYLCNISISDQDHRYLFRENGIPCPSYLEFCCSPMNIAVSSAESNITGNLKETTHSIVSNANNTDNCICVPYYLCNRTTNINREDVIIRENDGKCKSHLELCCSPSNIVEDQFQTNTTSGKNVSSVVFDSTKLDNCECMPYYLCANHTIDTSGTGVFNIRENNKACESYLDFCCSPSNIKKYEDATNPSPLHLECGYRNPSDIFSTSGSKNGISGGNTTETGFGEFPWMVAVLTDESPSQIELHAYKCGGSLIHPRVVLTAAHCVMDKRKLYLVKTGKWDTQISKDILKHQERKVKSVVVHPKFDMFALNNDIALLILVESFELNQHINTICLPSQNLLVETNTECWITRWSKNSFESTSKYQLLHKQLLPLVEKNFCQSRLQTTLLGSYFILHGGGPLVCPIRGHTEKYHQLGVVSWGIGCGGNDVPSIYTNVALFKDWIIDELANNIFNISQYHKSAQIGEEKEDTSKLIQAIFGNNSQHAVPTATSKKSNCTCVPYYLCSIGDDLSIIDRNEEDECDFYLDVCCSPMQIRGNSTNANIKDKGKESTHSVVTDVTNADDCVCVAYYRCDRAGTGIIDINENDAKCKSYLDLCCSPSNILKD</sequence>
<keyword evidence="2" id="KW-1185">Reference proteome</keyword>
<evidence type="ECO:0000313" key="2">
    <source>
        <dbReference type="Proteomes" id="UP001056778"/>
    </source>
</evidence>
<accession>A0ACB9TWC5</accession>
<protein>
    <submittedName>
        <fullName evidence="1">Serine protease-related</fullName>
    </submittedName>
</protein>